<sequence>MSGHAAFLVLERANQLMKEIGLSFDAALAKGKQEAGHRSTRLPIV</sequence>
<organism evidence="1 2">
    <name type="scientific">Spirosoma flavum</name>
    <dbReference type="NCBI Taxonomy" id="2048557"/>
    <lineage>
        <taxon>Bacteria</taxon>
        <taxon>Pseudomonadati</taxon>
        <taxon>Bacteroidota</taxon>
        <taxon>Cytophagia</taxon>
        <taxon>Cytophagales</taxon>
        <taxon>Cytophagaceae</taxon>
        <taxon>Spirosoma</taxon>
    </lineage>
</organism>
<proteinExistence type="predicted"/>
<gene>
    <name evidence="1" type="ORF">ACFS25_15435</name>
</gene>
<comment type="caution">
    <text evidence="1">The sequence shown here is derived from an EMBL/GenBank/DDBJ whole genome shotgun (WGS) entry which is preliminary data.</text>
</comment>
<protein>
    <submittedName>
        <fullName evidence="1">Uncharacterized protein</fullName>
    </submittedName>
</protein>
<accession>A0ABW6AI66</accession>
<reference evidence="2" key="1">
    <citation type="journal article" date="2019" name="Int. J. Syst. Evol. Microbiol.">
        <title>The Global Catalogue of Microorganisms (GCM) 10K type strain sequencing project: providing services to taxonomists for standard genome sequencing and annotation.</title>
        <authorList>
            <consortium name="The Broad Institute Genomics Platform"/>
            <consortium name="The Broad Institute Genome Sequencing Center for Infectious Disease"/>
            <person name="Wu L."/>
            <person name="Ma J."/>
        </authorList>
    </citation>
    <scope>NUCLEOTIDE SEQUENCE [LARGE SCALE GENOMIC DNA]</scope>
    <source>
        <strain evidence="2">KCTC 52490</strain>
    </source>
</reference>
<name>A0ABW6AI66_9BACT</name>
<dbReference type="EMBL" id="JBHUOM010000012">
    <property type="protein sequence ID" value="MFD2935184.1"/>
    <property type="molecule type" value="Genomic_DNA"/>
</dbReference>
<evidence type="ECO:0000313" key="1">
    <source>
        <dbReference type="EMBL" id="MFD2935184.1"/>
    </source>
</evidence>
<dbReference type="RefSeq" id="WP_381502620.1">
    <property type="nucleotide sequence ID" value="NZ_JBHUOM010000012.1"/>
</dbReference>
<keyword evidence="2" id="KW-1185">Reference proteome</keyword>
<evidence type="ECO:0000313" key="2">
    <source>
        <dbReference type="Proteomes" id="UP001597512"/>
    </source>
</evidence>
<dbReference type="Proteomes" id="UP001597512">
    <property type="component" value="Unassembled WGS sequence"/>
</dbReference>